<evidence type="ECO:0000256" key="5">
    <source>
        <dbReference type="ARBA" id="ARBA00022833"/>
    </source>
</evidence>
<proteinExistence type="inferred from homology"/>
<evidence type="ECO:0000313" key="7">
    <source>
        <dbReference type="EMBL" id="AEV30164.1"/>
    </source>
</evidence>
<accession>G8QSY2</accession>
<gene>
    <name evidence="7" type="ordered locus">SpiGrapes_2393</name>
</gene>
<dbReference type="STRING" id="158190.SpiGrapes_2393"/>
<dbReference type="eggNOG" id="COG0491">
    <property type="taxonomic scope" value="Bacteria"/>
</dbReference>
<evidence type="ECO:0000256" key="1">
    <source>
        <dbReference type="ARBA" id="ARBA00001947"/>
    </source>
</evidence>
<dbReference type="GO" id="GO:0016787">
    <property type="term" value="F:hydrolase activity"/>
    <property type="evidence" value="ECO:0007669"/>
    <property type="project" value="UniProtKB-KW"/>
</dbReference>
<evidence type="ECO:0000256" key="3">
    <source>
        <dbReference type="ARBA" id="ARBA00022723"/>
    </source>
</evidence>
<dbReference type="SUPFAM" id="SSF56281">
    <property type="entry name" value="Metallo-hydrolase/oxidoreductase"/>
    <property type="match status" value="1"/>
</dbReference>
<dbReference type="HOGENOM" id="CLU_030571_3_3_12"/>
<dbReference type="AlphaFoldDB" id="G8QSY2"/>
<name>G8QSY2_SPHPG</name>
<dbReference type="InterPro" id="IPR001279">
    <property type="entry name" value="Metallo-B-lactamas"/>
</dbReference>
<sequence length="266" mass="30627">MNNVRIRPMNTGFVTMIPSLYLYHHSAIKYYPNASNKEEDFPVFTYLIEGGEKLVLVDTGMADTKRADTYHHPGSYQPKGMSIVEQLDTIGYKPTDIDIVVFTHLHWDHCFYMEKFTNAQFIVHKKEYEFAMNPIPLYYKSYEAPELGIVRPFEGIQMTLVEGETEIIPNVRVFETPGHSVGHQAVEVDTNTGTYIICGDAIFILDNLKPIPQIHYNITPPNRYADIVETWHSIEKIKNRAQSEDRILTCHDRSMLERVKDTPVLG</sequence>
<dbReference type="InterPro" id="IPR036866">
    <property type="entry name" value="RibonucZ/Hydroxyglut_hydro"/>
</dbReference>
<evidence type="ECO:0000313" key="8">
    <source>
        <dbReference type="Proteomes" id="UP000005632"/>
    </source>
</evidence>
<dbReference type="InterPro" id="IPR051013">
    <property type="entry name" value="MBL_superfamily_lactonases"/>
</dbReference>
<evidence type="ECO:0000259" key="6">
    <source>
        <dbReference type="SMART" id="SM00849"/>
    </source>
</evidence>
<evidence type="ECO:0000256" key="2">
    <source>
        <dbReference type="ARBA" id="ARBA00007749"/>
    </source>
</evidence>
<dbReference type="Proteomes" id="UP000005632">
    <property type="component" value="Chromosome"/>
</dbReference>
<reference evidence="7 8" key="1">
    <citation type="submission" date="2011-11" db="EMBL/GenBank/DDBJ databases">
        <title>Complete sequence of Spirochaeta sp. grapes.</title>
        <authorList>
            <consortium name="US DOE Joint Genome Institute"/>
            <person name="Lucas S."/>
            <person name="Han J."/>
            <person name="Lapidus A."/>
            <person name="Cheng J.-F."/>
            <person name="Goodwin L."/>
            <person name="Pitluck S."/>
            <person name="Peters L."/>
            <person name="Ovchinnikova G."/>
            <person name="Munk A.C."/>
            <person name="Detter J.C."/>
            <person name="Han C."/>
            <person name="Tapia R."/>
            <person name="Land M."/>
            <person name="Hauser L."/>
            <person name="Kyrpides N."/>
            <person name="Ivanova N."/>
            <person name="Pagani I."/>
            <person name="Ritalahtilisa K."/>
            <person name="Loeffler F."/>
            <person name="Woyke T."/>
        </authorList>
    </citation>
    <scope>NUCLEOTIDE SEQUENCE [LARGE SCALE GENOMIC DNA]</scope>
    <source>
        <strain evidence="8">ATCC BAA-1885 / DSM 22778 / Grapes</strain>
    </source>
</reference>
<dbReference type="OrthoDB" id="333278at2"/>
<protein>
    <submittedName>
        <fullName evidence="7">Zn-dependent hydrolase, glyoxylase</fullName>
    </submittedName>
</protein>
<dbReference type="CDD" id="cd07729">
    <property type="entry name" value="AHL_lactonase_MBL-fold"/>
    <property type="match status" value="1"/>
</dbReference>
<dbReference type="Pfam" id="PF00753">
    <property type="entry name" value="Lactamase_B"/>
    <property type="match status" value="1"/>
</dbReference>
<organism evidence="7 8">
    <name type="scientific">Sphaerochaeta pleomorpha (strain ATCC BAA-1885 / DSM 22778 / Grapes)</name>
    <dbReference type="NCBI Taxonomy" id="158190"/>
    <lineage>
        <taxon>Bacteria</taxon>
        <taxon>Pseudomonadati</taxon>
        <taxon>Spirochaetota</taxon>
        <taxon>Spirochaetia</taxon>
        <taxon>Spirochaetales</taxon>
        <taxon>Sphaerochaetaceae</taxon>
        <taxon>Sphaerochaeta</taxon>
    </lineage>
</organism>
<keyword evidence="5" id="KW-0862">Zinc</keyword>
<keyword evidence="4 7" id="KW-0378">Hydrolase</keyword>
<keyword evidence="3" id="KW-0479">Metal-binding</keyword>
<comment type="similarity">
    <text evidence="2">Belongs to the metallo-beta-lactamase superfamily.</text>
</comment>
<dbReference type="RefSeq" id="WP_014271005.1">
    <property type="nucleotide sequence ID" value="NC_016633.1"/>
</dbReference>
<dbReference type="KEGG" id="sgp:SpiGrapes_2393"/>
<dbReference type="Gene3D" id="3.60.15.10">
    <property type="entry name" value="Ribonuclease Z/Hydroxyacylglutathione hydrolase-like"/>
    <property type="match status" value="1"/>
</dbReference>
<dbReference type="PANTHER" id="PTHR42978">
    <property type="entry name" value="QUORUM-QUENCHING LACTONASE YTNP-RELATED-RELATED"/>
    <property type="match status" value="1"/>
</dbReference>
<dbReference type="SMART" id="SM00849">
    <property type="entry name" value="Lactamase_B"/>
    <property type="match status" value="1"/>
</dbReference>
<evidence type="ECO:0000256" key="4">
    <source>
        <dbReference type="ARBA" id="ARBA00022801"/>
    </source>
</evidence>
<feature type="domain" description="Metallo-beta-lactamase" evidence="6">
    <location>
        <begin position="42"/>
        <end position="251"/>
    </location>
</feature>
<comment type="cofactor">
    <cofactor evidence="1">
        <name>Zn(2+)</name>
        <dbReference type="ChEBI" id="CHEBI:29105"/>
    </cofactor>
</comment>
<dbReference type="PANTHER" id="PTHR42978:SF7">
    <property type="entry name" value="METALLO-HYDROLASE RV2300C-RELATED"/>
    <property type="match status" value="1"/>
</dbReference>
<keyword evidence="8" id="KW-1185">Reference proteome</keyword>
<dbReference type="GO" id="GO:0046872">
    <property type="term" value="F:metal ion binding"/>
    <property type="evidence" value="ECO:0007669"/>
    <property type="project" value="UniProtKB-KW"/>
</dbReference>
<dbReference type="EMBL" id="CP003155">
    <property type="protein sequence ID" value="AEV30164.1"/>
    <property type="molecule type" value="Genomic_DNA"/>
</dbReference>